<sequence length="294" mass="35456">MTSIIRTFIPGSEWLYFKIYAGEKTADKILTNEVYRFVHNLDKEKCIFKWFFIRYADPDFHIRLRLLIDKEKISYIMSLFYKKFNSLVNKRIIWKIQLDTYNREIERYGSHLIQEAESLFCFDSNCVISILRQVNRSKNENYRWLISLEMVDSLLSDFSLDLASKKDFVEKCSESFRAEFGFNELNSKQLNTKYRENKKLIELVLTGNLNEADFKKCEIPIFKRSIMLKPIVINIKKKLLNNRTLLLSNLLTSYIHMMIDRIFLSDNRVHELVIYDFLRRYYTSIIQRNKYNKR</sequence>
<dbReference type="RefSeq" id="WP_088438431.1">
    <property type="nucleotide sequence ID" value="NZ_NHRV01000001.1"/>
</dbReference>
<proteinExistence type="predicted"/>
<protein>
    <recommendedName>
        <fullName evidence="1">Thiopeptide-type bacteriocin biosynthesis domain-containing protein</fullName>
    </recommendedName>
</protein>
<evidence type="ECO:0000313" key="2">
    <source>
        <dbReference type="EMBL" id="PJI25594.1"/>
    </source>
</evidence>
<name>A0A2M8TNT2_PREIN</name>
<dbReference type="NCBIfam" id="TIGR03891">
    <property type="entry name" value="thiopep_ocin"/>
    <property type="match status" value="1"/>
</dbReference>
<comment type="caution">
    <text evidence="2">The sequence shown here is derived from an EMBL/GenBank/DDBJ whole genome shotgun (WGS) entry which is preliminary data.</text>
</comment>
<accession>A0A2M8TNT2</accession>
<dbReference type="EMBL" id="PENH01000001">
    <property type="protein sequence ID" value="PJI25594.1"/>
    <property type="molecule type" value="Genomic_DNA"/>
</dbReference>
<reference evidence="2 3" key="1">
    <citation type="submission" date="2017-11" db="EMBL/GenBank/DDBJ databases">
        <title>Genome sequencing of Prevotella intermedia KCOM 2833.</title>
        <authorList>
            <person name="Kook J.-K."/>
            <person name="Park S.-N."/>
            <person name="Lim Y.K."/>
        </authorList>
    </citation>
    <scope>NUCLEOTIDE SEQUENCE [LARGE SCALE GENOMIC DNA]</scope>
    <source>
        <strain evidence="2 3">KCOM 2833</strain>
    </source>
</reference>
<gene>
    <name evidence="2" type="ORF">CTM59_05845</name>
</gene>
<dbReference type="Pfam" id="PF14028">
    <property type="entry name" value="Lant_dehydr_C"/>
    <property type="match status" value="1"/>
</dbReference>
<evidence type="ECO:0000259" key="1">
    <source>
        <dbReference type="Pfam" id="PF14028"/>
    </source>
</evidence>
<organism evidence="2 3">
    <name type="scientific">Prevotella intermedia</name>
    <dbReference type="NCBI Taxonomy" id="28131"/>
    <lineage>
        <taxon>Bacteria</taxon>
        <taxon>Pseudomonadati</taxon>
        <taxon>Bacteroidota</taxon>
        <taxon>Bacteroidia</taxon>
        <taxon>Bacteroidales</taxon>
        <taxon>Prevotellaceae</taxon>
        <taxon>Prevotella</taxon>
    </lineage>
</organism>
<feature type="domain" description="Thiopeptide-type bacteriocin biosynthesis" evidence="1">
    <location>
        <begin position="14"/>
        <end position="282"/>
    </location>
</feature>
<evidence type="ECO:0000313" key="3">
    <source>
        <dbReference type="Proteomes" id="UP000231201"/>
    </source>
</evidence>
<dbReference type="AlphaFoldDB" id="A0A2M8TNT2"/>
<dbReference type="Proteomes" id="UP000231201">
    <property type="component" value="Unassembled WGS sequence"/>
</dbReference>
<dbReference type="InterPro" id="IPR023809">
    <property type="entry name" value="Thiopep_bacteriocin_synth_dom"/>
</dbReference>